<name>A0ABX8WCD8_9LACO</name>
<proteinExistence type="predicted"/>
<evidence type="ECO:0000313" key="2">
    <source>
        <dbReference type="Proteomes" id="UP000826550"/>
    </source>
</evidence>
<protein>
    <submittedName>
        <fullName evidence="1">SAM-dependent methyltransferase</fullName>
    </submittedName>
</protein>
<gene>
    <name evidence="1" type="ORF">GYM71_05130</name>
</gene>
<accession>A0ABX8WCD8</accession>
<keyword evidence="2" id="KW-1185">Reference proteome</keyword>
<keyword evidence="1" id="KW-0489">Methyltransferase</keyword>
<dbReference type="GO" id="GO:0032259">
    <property type="term" value="P:methylation"/>
    <property type="evidence" value="ECO:0007669"/>
    <property type="project" value="UniProtKB-KW"/>
</dbReference>
<evidence type="ECO:0000313" key="1">
    <source>
        <dbReference type="EMBL" id="QYN52831.1"/>
    </source>
</evidence>
<keyword evidence="1" id="KW-0808">Transferase</keyword>
<dbReference type="Proteomes" id="UP000826550">
    <property type="component" value="Chromosome"/>
</dbReference>
<dbReference type="GO" id="GO:0008168">
    <property type="term" value="F:methyltransferase activity"/>
    <property type="evidence" value="ECO:0007669"/>
    <property type="project" value="UniProtKB-KW"/>
</dbReference>
<organism evidence="1 2">
    <name type="scientific">Lactobacillus panisapium</name>
    <dbReference type="NCBI Taxonomy" id="2012495"/>
    <lineage>
        <taxon>Bacteria</taxon>
        <taxon>Bacillati</taxon>
        <taxon>Bacillota</taxon>
        <taxon>Bacilli</taxon>
        <taxon>Lactobacillales</taxon>
        <taxon>Lactobacillaceae</taxon>
        <taxon>Lactobacillus</taxon>
    </lineage>
</organism>
<dbReference type="EMBL" id="CP048268">
    <property type="protein sequence ID" value="QYN52831.1"/>
    <property type="molecule type" value="Genomic_DNA"/>
</dbReference>
<sequence>MTEFLEKIKHLAIEIDNQQVDQQAKEIMSIIQTIEKKQVLAKAPGLLGFYPDKLEEIMTEVGPQRAAALKIINQLFNSTRQFLSIHYGLWSLPNLETAQAIKENLHVNSALEIMAGNAYWTRALQQVGVETVATDSLQWAKTSRTGQQPFASVVNLNASSAIAQYSAVDLILCSWAPNFNRSDLAAVKAWQKYNPKSHFLFIGEKNGATNSPAFWHQEKFRHSPALRQIKQTFTSYDFIDEQIFEIEHEI</sequence>
<reference evidence="1 2" key="1">
    <citation type="submission" date="2020-01" db="EMBL/GenBank/DDBJ databases">
        <title>Vast differences in strain-level diversity in the gut microbiota of two closely related honey bee species.</title>
        <authorList>
            <person name="Ellegaard K.M."/>
            <person name="Suenami S."/>
            <person name="Miyazaki R."/>
            <person name="Engel P."/>
        </authorList>
    </citation>
    <scope>NUCLEOTIDE SEQUENCE [LARGE SCALE GENOMIC DNA]</scope>
    <source>
        <strain evidence="1 2">ESL0416</strain>
    </source>
</reference>
<dbReference type="RefSeq" id="WP_220219676.1">
    <property type="nucleotide sequence ID" value="NZ_CP048268.1"/>
</dbReference>